<dbReference type="PANTHER" id="PTHR34227:SF12">
    <property type="entry name" value="CHAPERONE PROTEIN YCDY"/>
    <property type="match status" value="1"/>
</dbReference>
<dbReference type="Proteomes" id="UP000187280">
    <property type="component" value="Unassembled WGS sequence"/>
</dbReference>
<dbReference type="eggNOG" id="COG3381">
    <property type="taxonomic scope" value="Bacteria"/>
</dbReference>
<dbReference type="Gene3D" id="1.10.3480.10">
    <property type="entry name" value="TorD-like"/>
    <property type="match status" value="1"/>
</dbReference>
<dbReference type="SUPFAM" id="SSF89155">
    <property type="entry name" value="TorD-like"/>
    <property type="match status" value="1"/>
</dbReference>
<proteinExistence type="predicted"/>
<dbReference type="InterPro" id="IPR026269">
    <property type="entry name" value="DmsD-type"/>
</dbReference>
<dbReference type="GeneID" id="97763514"/>
<dbReference type="AlphaFoldDB" id="A0A1H3XA83"/>
<reference evidence="2 3" key="1">
    <citation type="submission" date="2016-10" db="EMBL/GenBank/DDBJ databases">
        <authorList>
            <person name="de Groot N.N."/>
        </authorList>
    </citation>
    <scope>NUCLEOTIDE SEQUENCE [LARGE SCALE GENOMIC DNA]</scope>
    <source>
        <strain evidence="2 3">ATCC 29281</strain>
    </source>
</reference>
<evidence type="ECO:0000256" key="1">
    <source>
        <dbReference type="ARBA" id="ARBA00023186"/>
    </source>
</evidence>
<dbReference type="InterPro" id="IPR020945">
    <property type="entry name" value="DMSO/NO3_reduct_chaperone"/>
</dbReference>
<name>A0A1H3XA83_9GAMM</name>
<dbReference type="Pfam" id="PF02613">
    <property type="entry name" value="Nitrate_red_del"/>
    <property type="match status" value="1"/>
</dbReference>
<dbReference type="InterPro" id="IPR050289">
    <property type="entry name" value="TorD/DmsD_chaperones"/>
</dbReference>
<dbReference type="InterPro" id="IPR036411">
    <property type="entry name" value="TorD-like_sf"/>
</dbReference>
<dbReference type="EMBL" id="FNQS01000002">
    <property type="protein sequence ID" value="SDZ96150.1"/>
    <property type="molecule type" value="Genomic_DNA"/>
</dbReference>
<sequence>MNEFSIVCRVLGSLFYRQPQDPLLTPLMTLVKEGKLAPQWPLEQDALLTRMQTSLKAEGLDTVSADYLRLFAGDEPAVTPWRSGYEPASPETAVREFLQQRGMPLGEGPSDHFGGLLLAASWLEDQAEEDETEAQTALFDTYLLPWSDRFLGKVESHATTGFYRSLAIVTREALEAMREELAETREGEE</sequence>
<accession>A0A1H3XA83</accession>
<keyword evidence="1" id="KW-0143">Chaperone</keyword>
<gene>
    <name evidence="2" type="ORF">SAMN02982996_00581</name>
</gene>
<evidence type="ECO:0000313" key="3">
    <source>
        <dbReference type="Proteomes" id="UP000187280"/>
    </source>
</evidence>
<keyword evidence="3" id="KW-1185">Reference proteome</keyword>
<dbReference type="RefSeq" id="WP_074727894.1">
    <property type="nucleotide sequence ID" value="NZ_FNQS01000002.1"/>
</dbReference>
<dbReference type="PANTHER" id="PTHR34227">
    <property type="entry name" value="CHAPERONE PROTEIN YCDY"/>
    <property type="match status" value="1"/>
</dbReference>
<evidence type="ECO:0000313" key="2">
    <source>
        <dbReference type="EMBL" id="SDZ96150.1"/>
    </source>
</evidence>
<protein>
    <submittedName>
        <fullName evidence="2">Chaperone TorD involved in molybdoenzyme TorA maturation</fullName>
    </submittedName>
</protein>
<dbReference type="STRING" id="71657.SAMN02982996_00581"/>
<organism evidence="2 3">
    <name type="scientific">Lonsdalea quercina</name>
    <dbReference type="NCBI Taxonomy" id="71657"/>
    <lineage>
        <taxon>Bacteria</taxon>
        <taxon>Pseudomonadati</taxon>
        <taxon>Pseudomonadota</taxon>
        <taxon>Gammaproteobacteria</taxon>
        <taxon>Enterobacterales</taxon>
        <taxon>Pectobacteriaceae</taxon>
        <taxon>Lonsdalea</taxon>
    </lineage>
</organism>
<dbReference type="PIRSF" id="PIRSF004690">
    <property type="entry name" value="DmsD"/>
    <property type="match status" value="1"/>
</dbReference>